<dbReference type="PANTHER" id="PTHR33204:SF37">
    <property type="entry name" value="HTH-TYPE TRANSCRIPTIONAL REGULATOR YODB"/>
    <property type="match status" value="1"/>
</dbReference>
<organism evidence="5 6">
    <name type="scientific">Moraxella lacunata</name>
    <dbReference type="NCBI Taxonomy" id="477"/>
    <lineage>
        <taxon>Bacteria</taxon>
        <taxon>Pseudomonadati</taxon>
        <taxon>Pseudomonadota</taxon>
        <taxon>Gammaproteobacteria</taxon>
        <taxon>Moraxellales</taxon>
        <taxon>Moraxellaceae</taxon>
        <taxon>Moraxella</taxon>
    </lineage>
</organism>
<evidence type="ECO:0000256" key="1">
    <source>
        <dbReference type="ARBA" id="ARBA00023015"/>
    </source>
</evidence>
<accession>A0A378T5R6</accession>
<proteinExistence type="predicted"/>
<dbReference type="InterPro" id="IPR036390">
    <property type="entry name" value="WH_DNA-bd_sf"/>
</dbReference>
<dbReference type="RefSeq" id="WP_115005668.1">
    <property type="nucleotide sequence ID" value="NZ_UGQU01000001.1"/>
</dbReference>
<evidence type="ECO:0000313" key="5">
    <source>
        <dbReference type="EMBL" id="STZ56158.1"/>
    </source>
</evidence>
<dbReference type="InterPro" id="IPR036388">
    <property type="entry name" value="WH-like_DNA-bd_sf"/>
</dbReference>
<dbReference type="Proteomes" id="UP000254437">
    <property type="component" value="Unassembled WGS sequence"/>
</dbReference>
<dbReference type="SUPFAM" id="SSF46785">
    <property type="entry name" value="Winged helix' DNA-binding domain"/>
    <property type="match status" value="1"/>
</dbReference>
<keyword evidence="1" id="KW-0805">Transcription regulation</keyword>
<dbReference type="PROSITE" id="PS51118">
    <property type="entry name" value="HTH_HXLR"/>
    <property type="match status" value="1"/>
</dbReference>
<dbReference type="EMBL" id="UGQU01000001">
    <property type="protein sequence ID" value="STZ56158.1"/>
    <property type="molecule type" value="Genomic_DNA"/>
</dbReference>
<keyword evidence="3" id="KW-0804">Transcription</keyword>
<evidence type="ECO:0000256" key="2">
    <source>
        <dbReference type="ARBA" id="ARBA00023125"/>
    </source>
</evidence>
<dbReference type="PANTHER" id="PTHR33204">
    <property type="entry name" value="TRANSCRIPTIONAL REGULATOR, MARR FAMILY"/>
    <property type="match status" value="1"/>
</dbReference>
<dbReference type="InterPro" id="IPR002577">
    <property type="entry name" value="HTH_HxlR"/>
</dbReference>
<evidence type="ECO:0000259" key="4">
    <source>
        <dbReference type="PROSITE" id="PS51118"/>
    </source>
</evidence>
<dbReference type="AlphaFoldDB" id="A0A378T5R6"/>
<feature type="domain" description="HTH hxlR-type" evidence="4">
    <location>
        <begin position="14"/>
        <end position="112"/>
    </location>
</feature>
<dbReference type="Gene3D" id="1.10.10.10">
    <property type="entry name" value="Winged helix-like DNA-binding domain superfamily/Winged helix DNA-binding domain"/>
    <property type="match status" value="1"/>
</dbReference>
<sequence length="121" mass="13753">MMTFDKGRVLSKDCPSRAILNHLTSRWGILVLVVLQSGTKRFSEIRREIEGVSERMLSETLKQLELDGMLIRKSFDTVPPHVEYTLTDWGKQASDKVADLVEWLEVNLNDILASQIPPKTA</sequence>
<dbReference type="GO" id="GO:0003677">
    <property type="term" value="F:DNA binding"/>
    <property type="evidence" value="ECO:0007669"/>
    <property type="project" value="UniProtKB-KW"/>
</dbReference>
<reference evidence="5 6" key="1">
    <citation type="submission" date="2018-06" db="EMBL/GenBank/DDBJ databases">
        <authorList>
            <consortium name="Pathogen Informatics"/>
            <person name="Doyle S."/>
        </authorList>
    </citation>
    <scope>NUCLEOTIDE SEQUENCE [LARGE SCALE GENOMIC DNA]</scope>
    <source>
        <strain evidence="5 6">NCTC10359</strain>
    </source>
</reference>
<dbReference type="Pfam" id="PF01638">
    <property type="entry name" value="HxlR"/>
    <property type="match status" value="1"/>
</dbReference>
<name>A0A378T5R6_MORLA</name>
<evidence type="ECO:0000256" key="3">
    <source>
        <dbReference type="ARBA" id="ARBA00023163"/>
    </source>
</evidence>
<evidence type="ECO:0000313" key="6">
    <source>
        <dbReference type="Proteomes" id="UP000254437"/>
    </source>
</evidence>
<keyword evidence="2" id="KW-0238">DNA-binding</keyword>
<protein>
    <submittedName>
        <fullName evidence="5">Uncharacterized HTH-type transcriptional regulator yybR</fullName>
    </submittedName>
</protein>
<gene>
    <name evidence="5" type="primary">yybR</name>
    <name evidence="5" type="ORF">NCTC10359_00762</name>
</gene>